<dbReference type="PANTHER" id="PTHR32060:SF30">
    <property type="entry name" value="CARBOXY-TERMINAL PROCESSING PROTEASE CTPA"/>
    <property type="match status" value="1"/>
</dbReference>
<accession>X0T417</accession>
<gene>
    <name evidence="2" type="ORF">S01H1_16574</name>
</gene>
<dbReference type="EMBL" id="BARS01008726">
    <property type="protein sequence ID" value="GAF82917.1"/>
    <property type="molecule type" value="Genomic_DNA"/>
</dbReference>
<dbReference type="InterPro" id="IPR029045">
    <property type="entry name" value="ClpP/crotonase-like_dom_sf"/>
</dbReference>
<dbReference type="Gene3D" id="2.30.42.10">
    <property type="match status" value="1"/>
</dbReference>
<dbReference type="Gene3D" id="3.90.226.10">
    <property type="entry name" value="2-enoyl-CoA Hydratase, Chain A, domain 1"/>
    <property type="match status" value="1"/>
</dbReference>
<organism evidence="2">
    <name type="scientific">marine sediment metagenome</name>
    <dbReference type="NCBI Taxonomy" id="412755"/>
    <lineage>
        <taxon>unclassified sequences</taxon>
        <taxon>metagenomes</taxon>
        <taxon>ecological metagenomes</taxon>
    </lineage>
</organism>
<dbReference type="SMART" id="SM00228">
    <property type="entry name" value="PDZ"/>
    <property type="match status" value="1"/>
</dbReference>
<dbReference type="Pfam" id="PF17820">
    <property type="entry name" value="PDZ_6"/>
    <property type="match status" value="1"/>
</dbReference>
<dbReference type="InterPro" id="IPR041489">
    <property type="entry name" value="PDZ_6"/>
</dbReference>
<dbReference type="GO" id="GO:0008236">
    <property type="term" value="F:serine-type peptidase activity"/>
    <property type="evidence" value="ECO:0007669"/>
    <property type="project" value="InterPro"/>
</dbReference>
<dbReference type="Pfam" id="PF03572">
    <property type="entry name" value="Peptidase_S41"/>
    <property type="match status" value="1"/>
</dbReference>
<dbReference type="Pfam" id="PF22694">
    <property type="entry name" value="CtpB_N-like"/>
    <property type="match status" value="1"/>
</dbReference>
<proteinExistence type="predicted"/>
<comment type="caution">
    <text evidence="2">The sequence shown here is derived from an EMBL/GenBank/DDBJ whole genome shotgun (WGS) entry which is preliminary data.</text>
</comment>
<dbReference type="SUPFAM" id="SSF50156">
    <property type="entry name" value="PDZ domain-like"/>
    <property type="match status" value="1"/>
</dbReference>
<protein>
    <recommendedName>
        <fullName evidence="1">PDZ domain-containing protein</fullName>
    </recommendedName>
</protein>
<name>X0T417_9ZZZZ</name>
<dbReference type="GO" id="GO:0006508">
    <property type="term" value="P:proteolysis"/>
    <property type="evidence" value="ECO:0007669"/>
    <property type="project" value="InterPro"/>
</dbReference>
<evidence type="ECO:0000259" key="1">
    <source>
        <dbReference type="PROSITE" id="PS50106"/>
    </source>
</evidence>
<feature type="non-terminal residue" evidence="2">
    <location>
        <position position="268"/>
    </location>
</feature>
<dbReference type="GO" id="GO:0007165">
    <property type="term" value="P:signal transduction"/>
    <property type="evidence" value="ECO:0007669"/>
    <property type="project" value="TreeGrafter"/>
</dbReference>
<dbReference type="PROSITE" id="PS50106">
    <property type="entry name" value="PDZ"/>
    <property type="match status" value="1"/>
</dbReference>
<reference evidence="2" key="1">
    <citation type="journal article" date="2014" name="Front. Microbiol.">
        <title>High frequency of phylogenetically diverse reductive dehalogenase-homologous genes in deep subseafloor sedimentary metagenomes.</title>
        <authorList>
            <person name="Kawai M."/>
            <person name="Futagami T."/>
            <person name="Toyoda A."/>
            <person name="Takaki Y."/>
            <person name="Nishi S."/>
            <person name="Hori S."/>
            <person name="Arai W."/>
            <person name="Tsubouchi T."/>
            <person name="Morono Y."/>
            <person name="Uchiyama I."/>
            <person name="Ito T."/>
            <person name="Fujiyama A."/>
            <person name="Inagaki F."/>
            <person name="Takami H."/>
        </authorList>
    </citation>
    <scope>NUCLEOTIDE SEQUENCE</scope>
    <source>
        <strain evidence="2">Expedition CK06-06</strain>
    </source>
</reference>
<dbReference type="CDD" id="cd06782">
    <property type="entry name" value="cpPDZ_CPP-like"/>
    <property type="match status" value="1"/>
</dbReference>
<dbReference type="GO" id="GO:0004175">
    <property type="term" value="F:endopeptidase activity"/>
    <property type="evidence" value="ECO:0007669"/>
    <property type="project" value="TreeGrafter"/>
</dbReference>
<feature type="domain" description="PDZ" evidence="1">
    <location>
        <begin position="87"/>
        <end position="170"/>
    </location>
</feature>
<dbReference type="SUPFAM" id="SSF52096">
    <property type="entry name" value="ClpP/crotonase"/>
    <property type="match status" value="1"/>
</dbReference>
<dbReference type="InterPro" id="IPR005151">
    <property type="entry name" value="Tail-specific_protease"/>
</dbReference>
<sequence>MKRYRILRRTLAVLIPTCIIVLTFAVSGVQDSSSDLFEPIYDIYQYIKSHFYQPEKIDDQQALYGAMKGIVEQLDDPYSEFFDPDDKQAFDESLNGEFSGVGIEITLRDGILTVITPLVGSPAETAGMRAGDKILAIDGESTDGNTITESALKIRGEIGSTVILTVLHEDGTTEDITIVRDTIIVDAVKFEAKEDGAIAYIRLLRFEPDTTEELDLALGTFDLANINGLILDLRNNAGGLMSEAISVANRFVDSGVVLITEDRQSGQK</sequence>
<dbReference type="Gene3D" id="3.30.750.44">
    <property type="match status" value="1"/>
</dbReference>
<dbReference type="InterPro" id="IPR055210">
    <property type="entry name" value="CtpA/B_N"/>
</dbReference>
<evidence type="ECO:0000313" key="2">
    <source>
        <dbReference type="EMBL" id="GAF82917.1"/>
    </source>
</evidence>
<dbReference type="PANTHER" id="PTHR32060">
    <property type="entry name" value="TAIL-SPECIFIC PROTEASE"/>
    <property type="match status" value="1"/>
</dbReference>
<dbReference type="InterPro" id="IPR036034">
    <property type="entry name" value="PDZ_sf"/>
</dbReference>
<dbReference type="AlphaFoldDB" id="X0T417"/>
<dbReference type="InterPro" id="IPR001478">
    <property type="entry name" value="PDZ"/>
</dbReference>
<dbReference type="GO" id="GO:0030288">
    <property type="term" value="C:outer membrane-bounded periplasmic space"/>
    <property type="evidence" value="ECO:0007669"/>
    <property type="project" value="TreeGrafter"/>
</dbReference>